<dbReference type="EnsemblMetazoa" id="AMAM002105-RA">
    <property type="protein sequence ID" value="AMAM002105-PA"/>
    <property type="gene ID" value="AMAM002105"/>
</dbReference>
<dbReference type="AlphaFoldDB" id="A0A182S921"/>
<reference evidence="3" key="2">
    <citation type="submission" date="2020-05" db="UniProtKB">
        <authorList>
            <consortium name="EnsemblMetazoa"/>
        </authorList>
    </citation>
    <scope>IDENTIFICATION</scope>
    <source>
        <strain evidence="3">maculatus3</strain>
    </source>
</reference>
<name>A0A182S921_9DIPT</name>
<reference evidence="4" key="1">
    <citation type="submission" date="2013-09" db="EMBL/GenBank/DDBJ databases">
        <title>The Genome Sequence of Anopheles maculatus species B.</title>
        <authorList>
            <consortium name="The Broad Institute Genomics Platform"/>
            <person name="Neafsey D.E."/>
            <person name="Besansky N."/>
            <person name="Howell P."/>
            <person name="Walton C."/>
            <person name="Young S.K."/>
            <person name="Zeng Q."/>
            <person name="Gargeya S."/>
            <person name="Fitzgerald M."/>
            <person name="Haas B."/>
            <person name="Abouelleil A."/>
            <person name="Allen A.W."/>
            <person name="Alvarado L."/>
            <person name="Arachchi H.M."/>
            <person name="Berlin A.M."/>
            <person name="Chapman S.B."/>
            <person name="Gainer-Dewar J."/>
            <person name="Goldberg J."/>
            <person name="Griggs A."/>
            <person name="Gujja S."/>
            <person name="Hansen M."/>
            <person name="Howarth C."/>
            <person name="Imamovic A."/>
            <person name="Ireland A."/>
            <person name="Larimer J."/>
            <person name="McCowan C."/>
            <person name="Murphy C."/>
            <person name="Pearson M."/>
            <person name="Poon T.W."/>
            <person name="Priest M."/>
            <person name="Roberts A."/>
            <person name="Saif S."/>
            <person name="Shea T."/>
            <person name="Sisk P."/>
            <person name="Sykes S."/>
            <person name="Wortman J."/>
            <person name="Nusbaum C."/>
            <person name="Birren B."/>
        </authorList>
    </citation>
    <scope>NUCLEOTIDE SEQUENCE [LARGE SCALE GENOMIC DNA]</scope>
    <source>
        <strain evidence="4">maculatus3</strain>
    </source>
</reference>
<organism evidence="3 4">
    <name type="scientific">Anopheles maculatus</name>
    <dbReference type="NCBI Taxonomy" id="74869"/>
    <lineage>
        <taxon>Eukaryota</taxon>
        <taxon>Metazoa</taxon>
        <taxon>Ecdysozoa</taxon>
        <taxon>Arthropoda</taxon>
        <taxon>Hexapoda</taxon>
        <taxon>Insecta</taxon>
        <taxon>Pterygota</taxon>
        <taxon>Neoptera</taxon>
        <taxon>Endopterygota</taxon>
        <taxon>Diptera</taxon>
        <taxon>Nematocera</taxon>
        <taxon>Culicoidea</taxon>
        <taxon>Culicidae</taxon>
        <taxon>Anophelinae</taxon>
        <taxon>Anopheles</taxon>
        <taxon>Anopheles maculatus group</taxon>
    </lineage>
</organism>
<evidence type="ECO:0000313" key="4">
    <source>
        <dbReference type="Proteomes" id="UP000075901"/>
    </source>
</evidence>
<feature type="region of interest" description="Disordered" evidence="2">
    <location>
        <begin position="1"/>
        <end position="76"/>
    </location>
</feature>
<evidence type="ECO:0000256" key="1">
    <source>
        <dbReference type="SAM" id="Coils"/>
    </source>
</evidence>
<dbReference type="VEuPathDB" id="VectorBase:AMAM002105"/>
<feature type="compositionally biased region" description="Polar residues" evidence="2">
    <location>
        <begin position="13"/>
        <end position="31"/>
    </location>
</feature>
<dbReference type="Proteomes" id="UP000075901">
    <property type="component" value="Unassembled WGS sequence"/>
</dbReference>
<evidence type="ECO:0000256" key="2">
    <source>
        <dbReference type="SAM" id="MobiDB-lite"/>
    </source>
</evidence>
<keyword evidence="4" id="KW-1185">Reference proteome</keyword>
<accession>A0A182S921</accession>
<protein>
    <submittedName>
        <fullName evidence="3">Uncharacterized protein</fullName>
    </submittedName>
</protein>
<proteinExistence type="predicted"/>
<sequence>MNPTARSLKKAPPSSTARLTETTGQSGSVRITRSAAAKEKPGPSKGPPSGSVSPLRLSALEGLLPSDDDDSDYDYENDSYERLAEDYDILAEELDAKEEAWRKEREALLDEIGKLRKQLAISSPKRKTATTSAVKEAFTQTSVEFGVNADAVAESAADIVAPEVTVPASAVELWSTVVAPSQADRAASSRRSGSSC</sequence>
<feature type="coiled-coil region" evidence="1">
    <location>
        <begin position="77"/>
        <end position="118"/>
    </location>
</feature>
<feature type="compositionally biased region" description="Acidic residues" evidence="2">
    <location>
        <begin position="66"/>
        <end position="76"/>
    </location>
</feature>
<keyword evidence="1" id="KW-0175">Coiled coil</keyword>
<evidence type="ECO:0000313" key="3">
    <source>
        <dbReference type="EnsemblMetazoa" id="AMAM002105-PA"/>
    </source>
</evidence>